<reference evidence="1" key="1">
    <citation type="journal article" date="2014" name="Front. Microbiol.">
        <title>High frequency of phylogenetically diverse reductive dehalogenase-homologous genes in deep subseafloor sedimentary metagenomes.</title>
        <authorList>
            <person name="Kawai M."/>
            <person name="Futagami T."/>
            <person name="Toyoda A."/>
            <person name="Takaki Y."/>
            <person name="Nishi S."/>
            <person name="Hori S."/>
            <person name="Arai W."/>
            <person name="Tsubouchi T."/>
            <person name="Morono Y."/>
            <person name="Uchiyama I."/>
            <person name="Ito T."/>
            <person name="Fujiyama A."/>
            <person name="Inagaki F."/>
            <person name="Takami H."/>
        </authorList>
    </citation>
    <scope>NUCLEOTIDE SEQUENCE</scope>
    <source>
        <strain evidence="1">Expedition CK06-06</strain>
    </source>
</reference>
<accession>X1GBX6</accession>
<sequence length="100" mass="11463">VGCGGGGWDGVKGEAKMGQVNKSKFIGYYEKVFNFSPDRLFMSLMAKRSAKGFEYVDKTRYFTACMNKPWEFYGHEEYLVKMKVLKTIWAIISTFSLGIF</sequence>
<organism evidence="1">
    <name type="scientific">marine sediment metagenome</name>
    <dbReference type="NCBI Taxonomy" id="412755"/>
    <lineage>
        <taxon>unclassified sequences</taxon>
        <taxon>metagenomes</taxon>
        <taxon>ecological metagenomes</taxon>
    </lineage>
</organism>
<proteinExistence type="predicted"/>
<comment type="caution">
    <text evidence="1">The sequence shown here is derived from an EMBL/GenBank/DDBJ whole genome shotgun (WGS) entry which is preliminary data.</text>
</comment>
<dbReference type="AlphaFoldDB" id="X1GBX6"/>
<dbReference type="EMBL" id="BARU01013917">
    <property type="protein sequence ID" value="GAH42335.1"/>
    <property type="molecule type" value="Genomic_DNA"/>
</dbReference>
<feature type="non-terminal residue" evidence="1">
    <location>
        <position position="1"/>
    </location>
</feature>
<protein>
    <submittedName>
        <fullName evidence="1">Uncharacterized protein</fullName>
    </submittedName>
</protein>
<evidence type="ECO:0000313" key="1">
    <source>
        <dbReference type="EMBL" id="GAH42335.1"/>
    </source>
</evidence>
<gene>
    <name evidence="1" type="ORF">S03H2_24858</name>
</gene>
<name>X1GBX6_9ZZZZ</name>